<protein>
    <submittedName>
        <fullName evidence="1">Uncharacterized protein</fullName>
    </submittedName>
</protein>
<gene>
    <name evidence="1" type="ORF">A3Q56_03361</name>
</gene>
<organism evidence="1 2">
    <name type="scientific">Intoshia linei</name>
    <dbReference type="NCBI Taxonomy" id="1819745"/>
    <lineage>
        <taxon>Eukaryota</taxon>
        <taxon>Metazoa</taxon>
        <taxon>Spiralia</taxon>
        <taxon>Lophotrochozoa</taxon>
        <taxon>Mesozoa</taxon>
        <taxon>Orthonectida</taxon>
        <taxon>Rhopaluridae</taxon>
        <taxon>Intoshia</taxon>
    </lineage>
</organism>
<comment type="caution">
    <text evidence="1">The sequence shown here is derived from an EMBL/GenBank/DDBJ whole genome shotgun (WGS) entry which is preliminary data.</text>
</comment>
<dbReference type="EMBL" id="LWCA01000379">
    <property type="protein sequence ID" value="OAF68841.1"/>
    <property type="molecule type" value="Genomic_DNA"/>
</dbReference>
<evidence type="ECO:0000313" key="1">
    <source>
        <dbReference type="EMBL" id="OAF68841.1"/>
    </source>
</evidence>
<name>A0A177B5H5_9BILA</name>
<dbReference type="Proteomes" id="UP000078046">
    <property type="component" value="Unassembled WGS sequence"/>
</dbReference>
<evidence type="ECO:0000313" key="2">
    <source>
        <dbReference type="Proteomes" id="UP000078046"/>
    </source>
</evidence>
<dbReference type="AlphaFoldDB" id="A0A177B5H5"/>
<proteinExistence type="predicted"/>
<reference evidence="1 2" key="1">
    <citation type="submission" date="2016-04" db="EMBL/GenBank/DDBJ databases">
        <title>The genome of Intoshia linei affirms orthonectids as highly simplified spiralians.</title>
        <authorList>
            <person name="Mikhailov K.V."/>
            <person name="Slusarev G.S."/>
            <person name="Nikitin M.A."/>
            <person name="Logacheva M.D."/>
            <person name="Penin A."/>
            <person name="Aleoshin V."/>
            <person name="Panchin Y.V."/>
        </authorList>
    </citation>
    <scope>NUCLEOTIDE SEQUENCE [LARGE SCALE GENOMIC DNA]</scope>
    <source>
        <strain evidence="1">Intl2013</strain>
        <tissue evidence="1">Whole animal</tissue>
    </source>
</reference>
<sequence length="297" mass="34563">MVSNISQHKLTPPYFDALVEFKIRLEKLSSDGIYSRHNGFGVSVRLHSNKQISCDQVLLEGQDLVSTLFFINSDVQDMENSKNTSGLILFCSKLPFSHDLFRQKNINYVLFISIYDGQSLVFREKILLHFDCIHGINAVRPLMCNNIRIISFQISVFARLVCIPLTTNVDLLAFGEKYNISCPTDSNDIHDQLWHAYIFLLLSSKPLKPNPSFSFTNDEFPFINIDFNQIIKNIYFICEILNTIFLSMESFNTNVENHYSQNDNSPIQRNKYTDPIDMLEMQKELEVVIYFLFYRYP</sequence>
<accession>A0A177B5H5</accession>
<keyword evidence="2" id="KW-1185">Reference proteome</keyword>